<evidence type="ECO:0000313" key="2">
    <source>
        <dbReference type="Proteomes" id="UP001233264"/>
    </source>
</evidence>
<keyword evidence="2" id="KW-1185">Reference proteome</keyword>
<proteinExistence type="predicted"/>
<dbReference type="EMBL" id="CP120365">
    <property type="protein sequence ID" value="WHS94613.1"/>
    <property type="molecule type" value="Genomic_DNA"/>
</dbReference>
<evidence type="ECO:0000313" key="1">
    <source>
        <dbReference type="EMBL" id="WHS94613.1"/>
    </source>
</evidence>
<gene>
    <name evidence="1" type="ORF">PZL22_002349</name>
</gene>
<name>A0ABY8TD27_9HYPH</name>
<dbReference type="Proteomes" id="UP001233264">
    <property type="component" value="Chromosome"/>
</dbReference>
<protein>
    <submittedName>
        <fullName evidence="1">Uncharacterized protein</fullName>
    </submittedName>
</protein>
<accession>A0ABY8TD27</accession>
<sequence>MTGSTAHLRRNLLAGHRTDVGCVRADVGLWLFDRWLRQIWRHIRRHVWREFRVIGLGDRRGRHSDLLFDRATDAGLCLFHEPGGVA</sequence>
<reference evidence="1 2" key="1">
    <citation type="submission" date="2023-03" db="EMBL/GenBank/DDBJ databases">
        <authorList>
            <person name="Menendez E."/>
            <person name="Kaur S."/>
            <person name="Flores-Felix J.D."/>
            <person name="diCenzo G.C."/>
            <person name="Peix A."/>
            <person name="Velazquez E."/>
        </authorList>
    </citation>
    <scope>NUCLEOTIDE SEQUENCE [LARGE SCALE GENOMIC DNA]</scope>
    <source>
        <strain evidence="1 2">CCBAU 71714</strain>
    </source>
</reference>
<organism evidence="1 2">
    <name type="scientific">Sinorhizobium kummerowiae</name>
    <dbReference type="NCBI Taxonomy" id="158892"/>
    <lineage>
        <taxon>Bacteria</taxon>
        <taxon>Pseudomonadati</taxon>
        <taxon>Pseudomonadota</taxon>
        <taxon>Alphaproteobacteria</taxon>
        <taxon>Hyphomicrobiales</taxon>
        <taxon>Rhizobiaceae</taxon>
        <taxon>Sinorhizobium/Ensifer group</taxon>
        <taxon>Sinorhizobium</taxon>
    </lineage>
</organism>